<gene>
    <name evidence="2" type="ORF">Cni_G16215</name>
</gene>
<feature type="compositionally biased region" description="Polar residues" evidence="1">
    <location>
        <begin position="1"/>
        <end position="14"/>
    </location>
</feature>
<protein>
    <submittedName>
        <fullName evidence="2">Zinc finger BED domain-containing protein RICESLEEPER 4-like</fullName>
    </submittedName>
</protein>
<dbReference type="GO" id="GO:0006357">
    <property type="term" value="P:regulation of transcription by RNA polymerase II"/>
    <property type="evidence" value="ECO:0007669"/>
    <property type="project" value="TreeGrafter"/>
</dbReference>
<evidence type="ECO:0000256" key="1">
    <source>
        <dbReference type="SAM" id="MobiDB-lite"/>
    </source>
</evidence>
<dbReference type="Proteomes" id="UP001327560">
    <property type="component" value="Chromosome 5"/>
</dbReference>
<dbReference type="SMART" id="SM00614">
    <property type="entry name" value="ZnF_BED"/>
    <property type="match status" value="1"/>
</dbReference>
<accession>A0AAQ3KFP8</accession>
<dbReference type="PANTHER" id="PTHR34396:SF27">
    <property type="entry name" value="OS08G0208700 PROTEIN"/>
    <property type="match status" value="1"/>
</dbReference>
<sequence length="122" mass="13801">MSNSQEEANSNTVAVAQPVSIPASDESGNEVGKSTKPPKQRSKVWEHFEVYIDKEKGYIKGKCKYFQKEYHADTKKNGTRVLHYHVKTCKMIPRNEDKTQSQLSLQPFGDGESTGRVFMMTA</sequence>
<dbReference type="InterPro" id="IPR053031">
    <property type="entry name" value="Cuticle_assoc_protein"/>
</dbReference>
<reference evidence="2 3" key="1">
    <citation type="submission" date="2023-10" db="EMBL/GenBank/DDBJ databases">
        <title>Chromosome-scale genome assembly provides insights into flower coloration mechanisms of Canna indica.</title>
        <authorList>
            <person name="Li C."/>
        </authorList>
    </citation>
    <scope>NUCLEOTIDE SEQUENCE [LARGE SCALE GENOMIC DNA]</scope>
    <source>
        <tissue evidence="2">Flower</tissue>
    </source>
</reference>
<dbReference type="GO" id="GO:1990837">
    <property type="term" value="F:sequence-specific double-stranded DNA binding"/>
    <property type="evidence" value="ECO:0007669"/>
    <property type="project" value="TreeGrafter"/>
</dbReference>
<name>A0AAQ3KFP8_9LILI</name>
<evidence type="ECO:0000313" key="3">
    <source>
        <dbReference type="Proteomes" id="UP001327560"/>
    </source>
</evidence>
<organism evidence="2 3">
    <name type="scientific">Canna indica</name>
    <name type="common">Indian-shot</name>
    <dbReference type="NCBI Taxonomy" id="4628"/>
    <lineage>
        <taxon>Eukaryota</taxon>
        <taxon>Viridiplantae</taxon>
        <taxon>Streptophyta</taxon>
        <taxon>Embryophyta</taxon>
        <taxon>Tracheophyta</taxon>
        <taxon>Spermatophyta</taxon>
        <taxon>Magnoliopsida</taxon>
        <taxon>Liliopsida</taxon>
        <taxon>Zingiberales</taxon>
        <taxon>Cannaceae</taxon>
        <taxon>Canna</taxon>
    </lineage>
</organism>
<feature type="region of interest" description="Disordered" evidence="1">
    <location>
        <begin position="1"/>
        <end position="41"/>
    </location>
</feature>
<evidence type="ECO:0000313" key="2">
    <source>
        <dbReference type="EMBL" id="WOL07474.1"/>
    </source>
</evidence>
<keyword evidence="3" id="KW-1185">Reference proteome</keyword>
<dbReference type="AlphaFoldDB" id="A0AAQ3KFP8"/>
<dbReference type="GO" id="GO:0005634">
    <property type="term" value="C:nucleus"/>
    <property type="evidence" value="ECO:0007669"/>
    <property type="project" value="TreeGrafter"/>
</dbReference>
<dbReference type="EMBL" id="CP136894">
    <property type="protein sequence ID" value="WOL07474.1"/>
    <property type="molecule type" value="Genomic_DNA"/>
</dbReference>
<dbReference type="PANTHER" id="PTHR34396">
    <property type="entry name" value="OS03G0264950 PROTEIN-RELATED"/>
    <property type="match status" value="1"/>
</dbReference>
<proteinExistence type="predicted"/>